<keyword evidence="2" id="KW-1185">Reference proteome</keyword>
<organism evidence="1 2">
    <name type="scientific">Solanum bulbocastanum</name>
    <name type="common">Wild potato</name>
    <dbReference type="NCBI Taxonomy" id="147425"/>
    <lineage>
        <taxon>Eukaryota</taxon>
        <taxon>Viridiplantae</taxon>
        <taxon>Streptophyta</taxon>
        <taxon>Embryophyta</taxon>
        <taxon>Tracheophyta</taxon>
        <taxon>Spermatophyta</taxon>
        <taxon>Magnoliopsida</taxon>
        <taxon>eudicotyledons</taxon>
        <taxon>Gunneridae</taxon>
        <taxon>Pentapetalae</taxon>
        <taxon>asterids</taxon>
        <taxon>lamiids</taxon>
        <taxon>Solanales</taxon>
        <taxon>Solanaceae</taxon>
        <taxon>Solanoideae</taxon>
        <taxon>Solaneae</taxon>
        <taxon>Solanum</taxon>
    </lineage>
</organism>
<reference evidence="1 2" key="1">
    <citation type="submission" date="2024-02" db="EMBL/GenBank/DDBJ databases">
        <title>de novo genome assembly of Solanum bulbocastanum strain 11H21.</title>
        <authorList>
            <person name="Hosaka A.J."/>
        </authorList>
    </citation>
    <scope>NUCLEOTIDE SEQUENCE [LARGE SCALE GENOMIC DNA]</scope>
    <source>
        <tissue evidence="1">Young leaves</tissue>
    </source>
</reference>
<name>A0AAN8XYA4_SOLBU</name>
<dbReference type="Proteomes" id="UP001371456">
    <property type="component" value="Unassembled WGS sequence"/>
</dbReference>
<evidence type="ECO:0000313" key="2">
    <source>
        <dbReference type="Proteomes" id="UP001371456"/>
    </source>
</evidence>
<comment type="caution">
    <text evidence="1">The sequence shown here is derived from an EMBL/GenBank/DDBJ whole genome shotgun (WGS) entry which is preliminary data.</text>
</comment>
<accession>A0AAN8XYA4</accession>
<evidence type="ECO:0000313" key="1">
    <source>
        <dbReference type="EMBL" id="KAK6772554.1"/>
    </source>
</evidence>
<protein>
    <submittedName>
        <fullName evidence="1">Uncharacterized protein</fullName>
    </submittedName>
</protein>
<sequence length="169" mass="19076">MPIVVEAVPSKDYGSRVCNQLQSADKEPVLVASPLESSLSWGGPARRTEIDLNRPPLLDHDTCRGELENRLRTLLLTSFYTGEDLDPIVAKQLEIEKAVFDELMERGYSLESLVEKRHQIRGLIFSPNGTALSEKTHALHLREIRRVGTAQSLCFLRVEKAIKNHDLLF</sequence>
<dbReference type="AlphaFoldDB" id="A0AAN8XYA4"/>
<proteinExistence type="predicted"/>
<dbReference type="EMBL" id="JBANQN010000040">
    <property type="protein sequence ID" value="KAK6772554.1"/>
    <property type="molecule type" value="Genomic_DNA"/>
</dbReference>
<gene>
    <name evidence="1" type="ORF">RDI58_030172</name>
</gene>